<dbReference type="Proteomes" id="UP000191554">
    <property type="component" value="Unassembled WGS sequence"/>
</dbReference>
<dbReference type="Pfam" id="PF14344">
    <property type="entry name" value="DUF4397"/>
    <property type="match status" value="1"/>
</dbReference>
<evidence type="ECO:0000313" key="2">
    <source>
        <dbReference type="EMBL" id="OPX42689.1"/>
    </source>
</evidence>
<dbReference type="AlphaFoldDB" id="A0A1V4SFM9"/>
<dbReference type="EMBL" id="MZGX01000025">
    <property type="protein sequence ID" value="OPX42689.1"/>
    <property type="molecule type" value="Genomic_DNA"/>
</dbReference>
<gene>
    <name evidence="2" type="ORF">CLHUN_33410</name>
</gene>
<feature type="domain" description="DUF4397" evidence="1">
    <location>
        <begin position="28"/>
        <end position="141"/>
    </location>
</feature>
<evidence type="ECO:0000259" key="1">
    <source>
        <dbReference type="Pfam" id="PF14344"/>
    </source>
</evidence>
<organism evidence="2 3">
    <name type="scientific">Ruminiclostridium hungatei</name>
    <name type="common">Clostridium hungatei</name>
    <dbReference type="NCBI Taxonomy" id="48256"/>
    <lineage>
        <taxon>Bacteria</taxon>
        <taxon>Bacillati</taxon>
        <taxon>Bacillota</taxon>
        <taxon>Clostridia</taxon>
        <taxon>Eubacteriales</taxon>
        <taxon>Oscillospiraceae</taxon>
        <taxon>Ruminiclostridium</taxon>
    </lineage>
</organism>
<keyword evidence="3" id="KW-1185">Reference proteome</keyword>
<sequence>MTTESFYYTDDYSDYDDYTDERQLPGKSHIRVFHAAPGAPEVDIYANGRIIARRLAFGQFTDYITVDAGTYAIEAFPVGLHASPILRVNIPLGAEKVYTLSVIGLLPRIGILPVEDVYEPVSQGRTNIRFINLSPNAPGLSLSLRGGMELFSDISYTEVSNYRPLLPGRYNLIVTPTGTPGIVANLPNVRLLPRRNISFYAVGMFGQVPSSLEVYIPLDGTTYLRDF</sequence>
<accession>A0A1V4SFM9</accession>
<evidence type="ECO:0000313" key="3">
    <source>
        <dbReference type="Proteomes" id="UP000191554"/>
    </source>
</evidence>
<dbReference type="RefSeq" id="WP_080065777.1">
    <property type="nucleotide sequence ID" value="NZ_MZGX01000025.1"/>
</dbReference>
<comment type="caution">
    <text evidence="2">The sequence shown here is derived from an EMBL/GenBank/DDBJ whole genome shotgun (WGS) entry which is preliminary data.</text>
</comment>
<dbReference type="STRING" id="48256.CLHUN_33410"/>
<proteinExistence type="predicted"/>
<name>A0A1V4SFM9_RUMHU</name>
<reference evidence="2 3" key="1">
    <citation type="submission" date="2017-03" db="EMBL/GenBank/DDBJ databases">
        <title>Genome sequence of Clostridium hungatei DSM 14427.</title>
        <authorList>
            <person name="Poehlein A."/>
            <person name="Daniel R."/>
        </authorList>
    </citation>
    <scope>NUCLEOTIDE SEQUENCE [LARGE SCALE GENOMIC DNA]</scope>
    <source>
        <strain evidence="2 3">DSM 14427</strain>
    </source>
</reference>
<dbReference type="OrthoDB" id="9783299at2"/>
<dbReference type="InterPro" id="IPR025510">
    <property type="entry name" value="DUF4397"/>
</dbReference>
<protein>
    <recommendedName>
        <fullName evidence="1">DUF4397 domain-containing protein</fullName>
    </recommendedName>
</protein>